<gene>
    <name evidence="18" type="ordered locus">B488_00840</name>
</gene>
<evidence type="ECO:0000256" key="6">
    <source>
        <dbReference type="ARBA" id="ARBA00022475"/>
    </source>
</evidence>
<comment type="subcellular location">
    <subcellularLocation>
        <location evidence="1">Cell membrane</location>
        <topology evidence="1">Multi-pass membrane protein</topology>
    </subcellularLocation>
</comment>
<feature type="transmembrane region" description="Helical" evidence="17">
    <location>
        <begin position="21"/>
        <end position="47"/>
    </location>
</feature>
<evidence type="ECO:0000256" key="3">
    <source>
        <dbReference type="ARBA" id="ARBA00011700"/>
    </source>
</evidence>
<name>L0ET15_LIBCB</name>
<evidence type="ECO:0000256" key="17">
    <source>
        <dbReference type="SAM" id="Phobius"/>
    </source>
</evidence>
<dbReference type="KEGG" id="lcc:B488_00840"/>
<keyword evidence="19" id="KW-1185">Reference proteome</keyword>
<evidence type="ECO:0000256" key="7">
    <source>
        <dbReference type="ARBA" id="ARBA00022692"/>
    </source>
</evidence>
<evidence type="ECO:0000313" key="19">
    <source>
        <dbReference type="Proteomes" id="UP000010799"/>
    </source>
</evidence>
<dbReference type="STRING" id="1215343.B488_00840"/>
<keyword evidence="8" id="KW-0249">Electron transport</keyword>
<keyword evidence="10 18" id="KW-0560">Oxidoreductase</keyword>
<dbReference type="InterPro" id="IPR014210">
    <property type="entry name" value="Cyt_o_ubiqinol_oxidase_su4"/>
</dbReference>
<protein>
    <recommendedName>
        <fullName evidence="4">Cytochrome bo(3) ubiquinol oxidase subunit 4</fullName>
    </recommendedName>
    <alternativeName>
        <fullName evidence="16">Cytochrome o ubiquinol oxidase subunit 4</fullName>
    </alternativeName>
    <alternativeName>
        <fullName evidence="13">Oxidase bo(3) subunit 4</fullName>
    </alternativeName>
    <alternativeName>
        <fullName evidence="14">Ubiquinol oxidase polypeptide IV</fullName>
    </alternativeName>
    <alternativeName>
        <fullName evidence="15">Ubiquinol oxidase subunit 4</fullName>
    </alternativeName>
</protein>
<dbReference type="Proteomes" id="UP000010799">
    <property type="component" value="Chromosome"/>
</dbReference>
<dbReference type="GO" id="GO:0009486">
    <property type="term" value="F:cytochrome bo3 ubiquinol oxidase activity"/>
    <property type="evidence" value="ECO:0007669"/>
    <property type="project" value="InterPro"/>
</dbReference>
<dbReference type="GO" id="GO:0015990">
    <property type="term" value="P:electron transport coupled proton transport"/>
    <property type="evidence" value="ECO:0007669"/>
    <property type="project" value="InterPro"/>
</dbReference>
<dbReference type="InterPro" id="IPR050968">
    <property type="entry name" value="Cytochrome_c_oxidase_bac_sub4"/>
</dbReference>
<evidence type="ECO:0000256" key="9">
    <source>
        <dbReference type="ARBA" id="ARBA00022989"/>
    </source>
</evidence>
<dbReference type="Pfam" id="PF03626">
    <property type="entry name" value="COX4_pro"/>
    <property type="match status" value="1"/>
</dbReference>
<keyword evidence="6" id="KW-1003">Cell membrane</keyword>
<evidence type="ECO:0000256" key="15">
    <source>
        <dbReference type="ARBA" id="ARBA00031887"/>
    </source>
</evidence>
<keyword evidence="7 17" id="KW-0812">Transmembrane</keyword>
<evidence type="ECO:0000256" key="2">
    <source>
        <dbReference type="ARBA" id="ARBA00008079"/>
    </source>
</evidence>
<evidence type="ECO:0000256" key="13">
    <source>
        <dbReference type="ARBA" id="ARBA00030071"/>
    </source>
</evidence>
<dbReference type="HOGENOM" id="CLU_140945_1_1_5"/>
<accession>L0ET15</accession>
<evidence type="ECO:0000256" key="5">
    <source>
        <dbReference type="ARBA" id="ARBA00022448"/>
    </source>
</evidence>
<keyword evidence="9 17" id="KW-1133">Transmembrane helix</keyword>
<evidence type="ECO:0000256" key="16">
    <source>
        <dbReference type="ARBA" id="ARBA00032185"/>
    </source>
</evidence>
<dbReference type="EMBL" id="CP003789">
    <property type="protein sequence ID" value="AGA64077.1"/>
    <property type="molecule type" value="Genomic_DNA"/>
</dbReference>
<evidence type="ECO:0000256" key="4">
    <source>
        <dbReference type="ARBA" id="ARBA00014689"/>
    </source>
</evidence>
<sequence length="125" mass="14414">MGILKEDNRKVNKNHHHMGSYRDYIIGFFLSVFLTIIPFGIVIFNVFQNQNVTIFIILVLGSIQVIVHLIYFLHMSPKSEDGWSIAAMIFTAIVIIICFVGSVWVMYHLNNNMMPVSNGMMHKMH</sequence>
<keyword evidence="11 17" id="KW-0472">Membrane</keyword>
<dbReference type="RefSeq" id="WP_015272504.1">
    <property type="nucleotide sequence ID" value="NC_019907.1"/>
</dbReference>
<organism evidence="18 19">
    <name type="scientific">Liberibacter crescens (strain BT-1)</name>
    <dbReference type="NCBI Taxonomy" id="1215343"/>
    <lineage>
        <taxon>Bacteria</taxon>
        <taxon>Pseudomonadati</taxon>
        <taxon>Pseudomonadota</taxon>
        <taxon>Alphaproteobacteria</taxon>
        <taxon>Hyphomicrobiales</taxon>
        <taxon>Rhizobiaceae</taxon>
        <taxon>Liberibacter</taxon>
    </lineage>
</organism>
<evidence type="ECO:0000256" key="1">
    <source>
        <dbReference type="ARBA" id="ARBA00004651"/>
    </source>
</evidence>
<dbReference type="GO" id="GO:0015078">
    <property type="term" value="F:proton transmembrane transporter activity"/>
    <property type="evidence" value="ECO:0007669"/>
    <property type="project" value="TreeGrafter"/>
</dbReference>
<dbReference type="eggNOG" id="COG3125">
    <property type="taxonomic scope" value="Bacteria"/>
</dbReference>
<comment type="similarity">
    <text evidence="2">Belongs to the cytochrome c oxidase bacterial subunit 4 family.</text>
</comment>
<keyword evidence="5" id="KW-0813">Transport</keyword>
<dbReference type="GO" id="GO:0005886">
    <property type="term" value="C:plasma membrane"/>
    <property type="evidence" value="ECO:0007669"/>
    <property type="project" value="UniProtKB-SubCell"/>
</dbReference>
<dbReference type="PATRIC" id="fig|1215343.11.peg.89"/>
<proteinExistence type="inferred from homology"/>
<reference evidence="18 19" key="1">
    <citation type="journal article" date="2012" name="Stand. Genomic Sci.">
        <title>Complete genome sequence of Liberibacter crescens BT-1.</title>
        <authorList>
            <person name="Leonard M.T."/>
            <person name="Fagen J.R."/>
            <person name="Davis-Richardson A.G."/>
            <person name="Davis M.J."/>
            <person name="Triplett E.W."/>
        </authorList>
    </citation>
    <scope>NUCLEOTIDE SEQUENCE [LARGE SCALE GENOMIC DNA]</scope>
    <source>
        <strain evidence="18 19">BT-1</strain>
    </source>
</reference>
<dbReference type="PANTHER" id="PTHR36835">
    <property type="entry name" value="CYTOCHROME BO(3) UBIQUINOL OXIDASE SUBUNIT 4"/>
    <property type="match status" value="1"/>
</dbReference>
<evidence type="ECO:0000313" key="18">
    <source>
        <dbReference type="EMBL" id="AGA64077.1"/>
    </source>
</evidence>
<evidence type="ECO:0000256" key="10">
    <source>
        <dbReference type="ARBA" id="ARBA00023002"/>
    </source>
</evidence>
<dbReference type="NCBIfam" id="TIGR02847">
    <property type="entry name" value="CyoD"/>
    <property type="match status" value="1"/>
</dbReference>
<comment type="function">
    <text evidence="12">Cytochrome bo(3) ubiquinol terminal oxidase is the component of the aerobic respiratory chain of E.coli that predominates when cells are grown at high aeration. Has proton pump activity across the membrane in addition to electron transfer, pumping 2 protons/electron.</text>
</comment>
<evidence type="ECO:0000256" key="12">
    <source>
        <dbReference type="ARBA" id="ARBA00025694"/>
    </source>
</evidence>
<comment type="subunit">
    <text evidence="3">Heterooctamer of two A chains, two B chains, two C chains and two D chains.</text>
</comment>
<dbReference type="PANTHER" id="PTHR36835:SF1">
    <property type="entry name" value="CYTOCHROME BO(3) UBIQUINOL OXIDASE SUBUNIT 4"/>
    <property type="match status" value="1"/>
</dbReference>
<dbReference type="AlphaFoldDB" id="L0ET15"/>
<dbReference type="GO" id="GO:0009319">
    <property type="term" value="C:cytochrome o ubiquinol oxidase complex"/>
    <property type="evidence" value="ECO:0007669"/>
    <property type="project" value="TreeGrafter"/>
</dbReference>
<dbReference type="GO" id="GO:0019646">
    <property type="term" value="P:aerobic electron transport chain"/>
    <property type="evidence" value="ECO:0007669"/>
    <property type="project" value="TreeGrafter"/>
</dbReference>
<dbReference type="InterPro" id="IPR005171">
    <property type="entry name" value="Cyt_c_oxidase_su4_prok"/>
</dbReference>
<feature type="transmembrane region" description="Helical" evidence="17">
    <location>
        <begin position="53"/>
        <end position="73"/>
    </location>
</feature>
<evidence type="ECO:0000256" key="11">
    <source>
        <dbReference type="ARBA" id="ARBA00023136"/>
    </source>
</evidence>
<evidence type="ECO:0000256" key="8">
    <source>
        <dbReference type="ARBA" id="ARBA00022982"/>
    </source>
</evidence>
<feature type="transmembrane region" description="Helical" evidence="17">
    <location>
        <begin position="85"/>
        <end position="107"/>
    </location>
</feature>
<evidence type="ECO:0000256" key="14">
    <source>
        <dbReference type="ARBA" id="ARBA00030211"/>
    </source>
</evidence>